<dbReference type="InterPro" id="IPR003462">
    <property type="entry name" value="ODC_Mu_crystall"/>
</dbReference>
<dbReference type="EMBL" id="FMVJ01000004">
    <property type="protein sequence ID" value="SCY51894.1"/>
    <property type="molecule type" value="Genomic_DNA"/>
</dbReference>
<sequence length="315" mass="33730">MRVISSAEIDRALTFPALVDALAEAFRSDMVTPVRHHHEIERAGEHGTLLLMPSWTGPATGNGFVGVKVVSVFPENGKKNLPSVMGSYLLMNGETGQPIAVLDGTRLTVWRTAAASALAARHLARADANRMVMVGSGALAPFLIRAHMSQRPIGEVRLWNHRPDRAEEVAAQLRAEGLPVTAVTDLEAAVREADLVSCATLSTAPIVKGDWLKEGAHLDLVGAFNLKMREADDEALRRAQVFVDTDAAKFEGGDVAVSIQAGAIAEAHVRGTLFDLCRNPPSRNDKAITVFKSVGTALEDLAAAMLVWHLLANPS</sequence>
<dbReference type="GO" id="GO:0016491">
    <property type="term" value="F:oxidoreductase activity"/>
    <property type="evidence" value="ECO:0007669"/>
    <property type="project" value="UniProtKB-ARBA"/>
</dbReference>
<dbReference type="GO" id="GO:0019752">
    <property type="term" value="P:carboxylic acid metabolic process"/>
    <property type="evidence" value="ECO:0007669"/>
    <property type="project" value="UniProtKB-ARBA"/>
</dbReference>
<dbReference type="Gene3D" id="3.40.50.720">
    <property type="entry name" value="NAD(P)-binding Rossmann-like Domain"/>
    <property type="match status" value="1"/>
</dbReference>
<dbReference type="OrthoDB" id="9785971at2"/>
<proteinExistence type="inferred from homology"/>
<organism evidence="2 3">
    <name type="scientific">Microvirga guangxiensis</name>
    <dbReference type="NCBI Taxonomy" id="549386"/>
    <lineage>
        <taxon>Bacteria</taxon>
        <taxon>Pseudomonadati</taxon>
        <taxon>Pseudomonadota</taxon>
        <taxon>Alphaproteobacteria</taxon>
        <taxon>Hyphomicrobiales</taxon>
        <taxon>Methylobacteriaceae</taxon>
        <taxon>Microvirga</taxon>
    </lineage>
</organism>
<dbReference type="Pfam" id="PF02423">
    <property type="entry name" value="OCD_Mu_crystall"/>
    <property type="match status" value="1"/>
</dbReference>
<gene>
    <name evidence="2" type="ORF">SAMN02927923_01540</name>
</gene>
<dbReference type="AlphaFoldDB" id="A0A1G5GK75"/>
<dbReference type="SUPFAM" id="SSF51735">
    <property type="entry name" value="NAD(P)-binding Rossmann-fold domains"/>
    <property type="match status" value="1"/>
</dbReference>
<dbReference type="FunFam" id="3.40.50.720:FF:000311">
    <property type="entry name" value="Ornithine cyclodeaminase"/>
    <property type="match status" value="1"/>
</dbReference>
<reference evidence="2 3" key="1">
    <citation type="submission" date="2016-10" db="EMBL/GenBank/DDBJ databases">
        <authorList>
            <person name="de Groot N.N."/>
        </authorList>
    </citation>
    <scope>NUCLEOTIDE SEQUENCE [LARGE SCALE GENOMIC DNA]</scope>
    <source>
        <strain evidence="2 3">CGMCC 1.7666</strain>
    </source>
</reference>
<keyword evidence="3" id="KW-1185">Reference proteome</keyword>
<dbReference type="InterPro" id="IPR023401">
    <property type="entry name" value="ODC_N"/>
</dbReference>
<evidence type="ECO:0000313" key="3">
    <source>
        <dbReference type="Proteomes" id="UP000199569"/>
    </source>
</evidence>
<dbReference type="STRING" id="549386.SAMN02927923_01540"/>
<evidence type="ECO:0000313" key="2">
    <source>
        <dbReference type="EMBL" id="SCY51894.1"/>
    </source>
</evidence>
<dbReference type="InterPro" id="IPR036291">
    <property type="entry name" value="NAD(P)-bd_dom_sf"/>
</dbReference>
<dbReference type="GO" id="GO:0005737">
    <property type="term" value="C:cytoplasm"/>
    <property type="evidence" value="ECO:0007669"/>
    <property type="project" value="TreeGrafter"/>
</dbReference>
<protein>
    <submittedName>
        <fullName evidence="2">Ornithine cyclodeaminase</fullName>
    </submittedName>
</protein>
<name>A0A1G5GK75_9HYPH</name>
<dbReference type="PANTHER" id="PTHR13812:SF19">
    <property type="entry name" value="KETIMINE REDUCTASE MU-CRYSTALLIN"/>
    <property type="match status" value="1"/>
</dbReference>
<accession>A0A1G5GK75</accession>
<comment type="similarity">
    <text evidence="1">Belongs to the ornithine cyclodeaminase/mu-crystallin family.</text>
</comment>
<dbReference type="PANTHER" id="PTHR13812">
    <property type="entry name" value="KETIMINE REDUCTASE MU-CRYSTALLIN"/>
    <property type="match status" value="1"/>
</dbReference>
<evidence type="ECO:0000256" key="1">
    <source>
        <dbReference type="ARBA" id="ARBA00008903"/>
    </source>
</evidence>
<dbReference type="Gene3D" id="3.30.1780.10">
    <property type="entry name" value="ornithine cyclodeaminase, domain 1"/>
    <property type="match status" value="1"/>
</dbReference>
<dbReference type="RefSeq" id="WP_091132935.1">
    <property type="nucleotide sequence ID" value="NZ_FMVJ01000004.1"/>
</dbReference>
<dbReference type="Proteomes" id="UP000199569">
    <property type="component" value="Unassembled WGS sequence"/>
</dbReference>
<dbReference type="NCBIfam" id="NF004793">
    <property type="entry name" value="PRK06141.1"/>
    <property type="match status" value="1"/>
</dbReference>
<dbReference type="PIRSF" id="PIRSF001439">
    <property type="entry name" value="CryM"/>
    <property type="match status" value="1"/>
</dbReference>